<dbReference type="EMBL" id="PP750868">
    <property type="protein sequence ID" value="XBM95156.1"/>
    <property type="molecule type" value="Genomic_DNA"/>
</dbReference>
<dbReference type="NCBIfam" id="TIGR04186">
    <property type="entry name" value="GRASP_targ"/>
    <property type="match status" value="1"/>
</dbReference>
<sequence>MSFILQYAKPAPPEPEYTVPVRYDAEKQLLVFEDGTPVCENKELLRAMGTTTSTAGSKTHFDD</sequence>
<evidence type="ECO:0000313" key="1">
    <source>
        <dbReference type="EMBL" id="XBM95156.1"/>
    </source>
</evidence>
<dbReference type="Pfam" id="PF14404">
    <property type="entry name" value="Strep_pep"/>
    <property type="match status" value="1"/>
</dbReference>
<evidence type="ECO:0008006" key="2">
    <source>
        <dbReference type="Google" id="ProtNLM"/>
    </source>
</evidence>
<name>A0AAU7GX67_9CAUD</name>
<organism evidence="1">
    <name type="scientific">Streptomyces phage Scarif</name>
    <dbReference type="NCBI Taxonomy" id="3158858"/>
    <lineage>
        <taxon>Viruses</taxon>
        <taxon>Duplodnaviria</taxon>
        <taxon>Heunggongvirae</taxon>
        <taxon>Uroviricota</taxon>
        <taxon>Caudoviricetes</taxon>
    </lineage>
</organism>
<proteinExistence type="predicted"/>
<accession>A0AAU7GX67</accession>
<protein>
    <recommendedName>
        <fullName evidence="2">ATP-grasp-modified RiPP</fullName>
    </recommendedName>
</protein>
<gene>
    <name evidence="1" type="ORF">Scarif_00047</name>
</gene>
<dbReference type="InterPro" id="IPR025744">
    <property type="entry name" value="Rbsml_synth_pep_Strp"/>
</dbReference>
<reference evidence="1" key="1">
    <citation type="submission" date="2024-05" db="EMBL/GenBank/DDBJ databases">
        <title>Isolation and characterization of the new Streptomyces phages Kamino, Geonosis, Abafar and Scarif infecting a broad range of host species.</title>
        <authorList>
            <person name="Rackow B."/>
            <person name="Rolland C."/>
            <person name="Mohnen I."/>
            <person name="Wittmann J."/>
            <person name="Muesken M."/>
            <person name="Overmann J."/>
            <person name="Frunzke J."/>
        </authorList>
    </citation>
    <scope>NUCLEOTIDE SEQUENCE</scope>
</reference>
<dbReference type="InterPro" id="IPR026496">
    <property type="entry name" value="GRASP_targ"/>
</dbReference>